<reference evidence="1" key="1">
    <citation type="submission" date="2021-04" db="EMBL/GenBank/DDBJ databases">
        <title>Draft Genome Sequence of Pandoravirus japonicus, Isolated from the Sabaishi River of Niigata, Japan.</title>
        <authorList>
            <person name="Hosokawa N."/>
            <person name="Takahashi H."/>
            <person name="Aoki K."/>
            <person name="Takemura M."/>
        </authorList>
    </citation>
    <scope>NUCLEOTIDE SEQUENCE</scope>
</reference>
<dbReference type="SUPFAM" id="SSF48403">
    <property type="entry name" value="Ankyrin repeat"/>
    <property type="match status" value="1"/>
</dbReference>
<name>A0A811BTG4_9VIRU</name>
<dbReference type="PANTHER" id="PTHR46586:SF3">
    <property type="entry name" value="ANKYRIN REPEAT-CONTAINING PROTEIN"/>
    <property type="match status" value="1"/>
</dbReference>
<dbReference type="PANTHER" id="PTHR46586">
    <property type="entry name" value="ANKYRIN REPEAT-CONTAINING PROTEIN"/>
    <property type="match status" value="1"/>
</dbReference>
<dbReference type="Proteomes" id="UP001253637">
    <property type="component" value="Segment"/>
</dbReference>
<evidence type="ECO:0000313" key="2">
    <source>
        <dbReference type="Proteomes" id="UP001253637"/>
    </source>
</evidence>
<accession>A0A811BTG4</accession>
<evidence type="ECO:0000313" key="1">
    <source>
        <dbReference type="EMBL" id="BCU03741.1"/>
    </source>
</evidence>
<protein>
    <submittedName>
        <fullName evidence="1">Ankyrin repeat incomplete domain containing protein</fullName>
    </submittedName>
</protein>
<organism evidence="1 2">
    <name type="scientific">Pandoravirus japonicus</name>
    <dbReference type="NCBI Taxonomy" id="2823154"/>
    <lineage>
        <taxon>Viruses</taxon>
        <taxon>Pandoravirus</taxon>
    </lineage>
</organism>
<sequence length="649" mass="69114">MDARYGFDDAKKVGSAATGRPAANHWHSIYRASVVPFFIYFFAMGKSRPMRVGKSPRACKGTQKALKTRAEAIAPVIAPALSLPKDTLCASMDTVGLAALPPEIAWCILGHVSHPRDHLACVLASPLFKGEPLVDVVARWPGATVPALLRAGAPLVLVKRVVASRRVRVRGALLVPAARGGRLDVVQWIHEHSDPPAQVNVGTCDFHYRDSVCAHGHWSRCCYESGELARRRARHNEGQCALRYIGVPIEAMYEAAHYGRLSVLDWLLTTRHATDLVSAHPIAHGAQQTPSRHLMHIALVEALVVDAVSGPARSTGALAYLHAYGIGALGPSDAGTCRCAPRAGLAAARADRLDALQWMRDVKCDARLDPAGRVGRSALCNAIRCGRVGMARWLVEALEVSRWPDLDPHVREGLTEAARSGHLSTLQLVHGVGAQACTQDVVYMAARHARVDVLRWAMGDETTGAPAAAPRIAGWPSPAIGHAAAKNGHESVVRWLAGRSDARRNLGTGASAIALRKGRLTIAALLHDVGIAPFDRWDSLHAAVCSGQAHIIRRVIAGGAAHSALAVAKAIRLADTNILALLCEHYGTGRLQRSINILAGKALPSATVGWIAANAPHVCVAEAGARSRRARVHCRCPACASTSDDVTSG</sequence>
<proteinExistence type="predicted"/>
<dbReference type="InterPro" id="IPR036770">
    <property type="entry name" value="Ankyrin_rpt-contain_sf"/>
</dbReference>
<dbReference type="InterPro" id="IPR052050">
    <property type="entry name" value="SecEffector_AnkRepeat"/>
</dbReference>
<dbReference type="Gene3D" id="1.25.40.20">
    <property type="entry name" value="Ankyrin repeat-containing domain"/>
    <property type="match status" value="2"/>
</dbReference>
<dbReference type="EMBL" id="LC625835">
    <property type="protein sequence ID" value="BCU03741.1"/>
    <property type="molecule type" value="Genomic_DNA"/>
</dbReference>